<dbReference type="InterPro" id="IPR051397">
    <property type="entry name" value="Zn-ADH-like_protein"/>
</dbReference>
<dbReference type="GO" id="GO:0016491">
    <property type="term" value="F:oxidoreductase activity"/>
    <property type="evidence" value="ECO:0007669"/>
    <property type="project" value="InterPro"/>
</dbReference>
<comment type="caution">
    <text evidence="2">The sequence shown here is derived from an EMBL/GenBank/DDBJ whole genome shotgun (WGS) entry which is preliminary data.</text>
</comment>
<dbReference type="InterPro" id="IPR020843">
    <property type="entry name" value="ER"/>
</dbReference>
<dbReference type="InterPro" id="IPR013154">
    <property type="entry name" value="ADH-like_N"/>
</dbReference>
<accession>A0A2S8I641</accession>
<dbReference type="Gene3D" id="3.90.180.10">
    <property type="entry name" value="Medium-chain alcohol dehydrogenases, catalytic domain"/>
    <property type="match status" value="1"/>
</dbReference>
<reference evidence="2 3" key="1">
    <citation type="submission" date="2018-02" db="EMBL/GenBank/DDBJ databases">
        <title>Draft genome sequencing of Burkholderia cepacia Y14-15.</title>
        <authorList>
            <person name="Zheng B.-X."/>
        </authorList>
    </citation>
    <scope>NUCLEOTIDE SEQUENCE [LARGE SCALE GENOMIC DNA]</scope>
    <source>
        <strain evidence="2 3">Y14-15</strain>
    </source>
</reference>
<feature type="domain" description="Enoyl reductase (ER)" evidence="1">
    <location>
        <begin position="10"/>
        <end position="357"/>
    </location>
</feature>
<gene>
    <name evidence="2" type="ORF">C5615_33540</name>
</gene>
<evidence type="ECO:0000313" key="3">
    <source>
        <dbReference type="Proteomes" id="UP000238206"/>
    </source>
</evidence>
<dbReference type="Proteomes" id="UP000238206">
    <property type="component" value="Unassembled WGS sequence"/>
</dbReference>
<dbReference type="SMART" id="SM00829">
    <property type="entry name" value="PKS_ER"/>
    <property type="match status" value="1"/>
</dbReference>
<sequence length="359" mass="37917">MKAAILKSLGMPLAIETMPDPVLGTGEVIVDVVAAPVLSYAREVFSGERRYPIELPMVPGCGAIGRVRQTGPDATKLQPGDWVFCDPTVRARDDALMPDIVLQGWSARGEGGKQLQRHFHDGPFAERLRVPTENAVRIGDIPPADAARWCALNTLLVPYGGLLASDLRAGEIVLVSGATGNFGSAGIAVALAMGARCVVAPGRNARTLADLERRFGERVRTVALTGDEAADRARMQQAAPGPIDCVIDLMPPSVPATTVRAAVMAVRPYGRVVLMGGVGMLGGAGLELPYPWIMRNDITLRGKWMCPTEAVTLMTGLVRGGLLDLGHFDVTVFALDDANEAVAHAAANGGPFRMTVIAP</sequence>
<dbReference type="InterPro" id="IPR011032">
    <property type="entry name" value="GroES-like_sf"/>
</dbReference>
<dbReference type="Gene3D" id="3.40.50.720">
    <property type="entry name" value="NAD(P)-binding Rossmann-like Domain"/>
    <property type="match status" value="1"/>
</dbReference>
<dbReference type="Pfam" id="PF08240">
    <property type="entry name" value="ADH_N"/>
    <property type="match status" value="1"/>
</dbReference>
<dbReference type="SUPFAM" id="SSF51735">
    <property type="entry name" value="NAD(P)-binding Rossmann-fold domains"/>
    <property type="match status" value="1"/>
</dbReference>
<dbReference type="SUPFAM" id="SSF50129">
    <property type="entry name" value="GroES-like"/>
    <property type="match status" value="1"/>
</dbReference>
<proteinExistence type="predicted"/>
<dbReference type="RefSeq" id="WP_105393319.1">
    <property type="nucleotide sequence ID" value="NZ_PUIQ01000066.1"/>
</dbReference>
<evidence type="ECO:0000313" key="2">
    <source>
        <dbReference type="EMBL" id="PQP10266.1"/>
    </source>
</evidence>
<organism evidence="2 3">
    <name type="scientific">Burkholderia cepacia</name>
    <name type="common">Pseudomonas cepacia</name>
    <dbReference type="NCBI Taxonomy" id="292"/>
    <lineage>
        <taxon>Bacteria</taxon>
        <taxon>Pseudomonadati</taxon>
        <taxon>Pseudomonadota</taxon>
        <taxon>Betaproteobacteria</taxon>
        <taxon>Burkholderiales</taxon>
        <taxon>Burkholderiaceae</taxon>
        <taxon>Burkholderia</taxon>
        <taxon>Burkholderia cepacia complex</taxon>
    </lineage>
</organism>
<dbReference type="AlphaFoldDB" id="A0A2S8I641"/>
<dbReference type="InterPro" id="IPR036291">
    <property type="entry name" value="NAD(P)-bd_dom_sf"/>
</dbReference>
<dbReference type="CDD" id="cd05188">
    <property type="entry name" value="MDR"/>
    <property type="match status" value="1"/>
</dbReference>
<dbReference type="PANTHER" id="PTHR43677">
    <property type="entry name" value="SHORT-CHAIN DEHYDROGENASE/REDUCTASE"/>
    <property type="match status" value="1"/>
</dbReference>
<protein>
    <submittedName>
        <fullName evidence="2">Alcohol dehydrogenase</fullName>
    </submittedName>
</protein>
<dbReference type="PANTHER" id="PTHR43677:SF4">
    <property type="entry name" value="QUINONE OXIDOREDUCTASE-LIKE PROTEIN 2"/>
    <property type="match status" value="1"/>
</dbReference>
<evidence type="ECO:0000259" key="1">
    <source>
        <dbReference type="SMART" id="SM00829"/>
    </source>
</evidence>
<name>A0A2S8I641_BURCE</name>
<dbReference type="EMBL" id="PUIQ01000066">
    <property type="protein sequence ID" value="PQP10266.1"/>
    <property type="molecule type" value="Genomic_DNA"/>
</dbReference>